<gene>
    <name evidence="5" type="ORF">SAMN04488122_5516</name>
</gene>
<dbReference type="EMBL" id="FOJG01000002">
    <property type="protein sequence ID" value="SEW53505.1"/>
    <property type="molecule type" value="Genomic_DNA"/>
</dbReference>
<organism evidence="5 6">
    <name type="scientific">Chitinophaga arvensicola</name>
    <dbReference type="NCBI Taxonomy" id="29529"/>
    <lineage>
        <taxon>Bacteria</taxon>
        <taxon>Pseudomonadati</taxon>
        <taxon>Bacteroidota</taxon>
        <taxon>Chitinophagia</taxon>
        <taxon>Chitinophagales</taxon>
        <taxon>Chitinophagaceae</taxon>
        <taxon>Chitinophaga</taxon>
    </lineage>
</organism>
<keyword evidence="6" id="KW-1185">Reference proteome</keyword>
<dbReference type="AlphaFoldDB" id="A0A1I0SAH9"/>
<dbReference type="SUPFAM" id="SSF51215">
    <property type="entry name" value="Regulatory protein AraC"/>
    <property type="match status" value="1"/>
</dbReference>
<dbReference type="Gene3D" id="2.60.120.10">
    <property type="entry name" value="Jelly Rolls"/>
    <property type="match status" value="1"/>
</dbReference>
<dbReference type="RefSeq" id="WP_089900681.1">
    <property type="nucleotide sequence ID" value="NZ_FOJG01000002.1"/>
</dbReference>
<dbReference type="InterPro" id="IPR018062">
    <property type="entry name" value="HTH_AraC-typ_CS"/>
</dbReference>
<dbReference type="Proteomes" id="UP000199310">
    <property type="component" value="Unassembled WGS sequence"/>
</dbReference>
<dbReference type="SMART" id="SM00342">
    <property type="entry name" value="HTH_ARAC"/>
    <property type="match status" value="1"/>
</dbReference>
<evidence type="ECO:0000259" key="4">
    <source>
        <dbReference type="PROSITE" id="PS01124"/>
    </source>
</evidence>
<dbReference type="STRING" id="29529.SAMN04488122_5516"/>
<dbReference type="PANTHER" id="PTHR43280:SF32">
    <property type="entry name" value="TRANSCRIPTIONAL REGULATORY PROTEIN"/>
    <property type="match status" value="1"/>
</dbReference>
<reference evidence="6" key="1">
    <citation type="submission" date="2016-10" db="EMBL/GenBank/DDBJ databases">
        <authorList>
            <person name="Varghese N."/>
            <person name="Submissions S."/>
        </authorList>
    </citation>
    <scope>NUCLEOTIDE SEQUENCE [LARGE SCALE GENOMIC DNA]</scope>
    <source>
        <strain evidence="6">DSM 3695</strain>
    </source>
</reference>
<sequence length="295" mass="34114">MEAVASVATRISDVQVYNCDYTDGAHFFMGEWRGSEVCVGEMNVPHRHNGYSIDILIKGRITQVIDFKKYEMEAPALMLMEPNQVHQHEMTSDAELINLYFTNDFLVPEMQGVVSCWRCIFSSGMVPLTEDQLEEVLSYADLIRKEYNSDKLRKDAIIRNLLNAFVIACGRISEPSGNWMNAESSQYNMARQFKILVDQHFHEKAQVSDYAEMLYVSPGHLNDTVKALLGRNAKFIIDEKRIMEAKRLLYWGEHSIKQIASQLNFEDDAYFNRFFKKHSGFTPASFQKSIREKYN</sequence>
<name>A0A1I0SAH9_9BACT</name>
<dbReference type="OrthoDB" id="2585681at2"/>
<evidence type="ECO:0000313" key="5">
    <source>
        <dbReference type="EMBL" id="SEW53505.1"/>
    </source>
</evidence>
<dbReference type="Pfam" id="PF12833">
    <property type="entry name" value="HTH_18"/>
    <property type="match status" value="1"/>
</dbReference>
<dbReference type="InterPro" id="IPR014710">
    <property type="entry name" value="RmlC-like_jellyroll"/>
</dbReference>
<dbReference type="GO" id="GO:0003700">
    <property type="term" value="F:DNA-binding transcription factor activity"/>
    <property type="evidence" value="ECO:0007669"/>
    <property type="project" value="InterPro"/>
</dbReference>
<dbReference type="InterPro" id="IPR009057">
    <property type="entry name" value="Homeodomain-like_sf"/>
</dbReference>
<dbReference type="PROSITE" id="PS01124">
    <property type="entry name" value="HTH_ARAC_FAMILY_2"/>
    <property type="match status" value="1"/>
</dbReference>
<dbReference type="GO" id="GO:0043565">
    <property type="term" value="F:sequence-specific DNA binding"/>
    <property type="evidence" value="ECO:0007669"/>
    <property type="project" value="InterPro"/>
</dbReference>
<keyword evidence="1" id="KW-0805">Transcription regulation</keyword>
<dbReference type="InterPro" id="IPR003313">
    <property type="entry name" value="AraC-bd"/>
</dbReference>
<keyword evidence="3" id="KW-0804">Transcription</keyword>
<evidence type="ECO:0000256" key="1">
    <source>
        <dbReference type="ARBA" id="ARBA00023015"/>
    </source>
</evidence>
<evidence type="ECO:0000256" key="2">
    <source>
        <dbReference type="ARBA" id="ARBA00023125"/>
    </source>
</evidence>
<dbReference type="Pfam" id="PF02311">
    <property type="entry name" value="AraC_binding"/>
    <property type="match status" value="1"/>
</dbReference>
<evidence type="ECO:0000256" key="3">
    <source>
        <dbReference type="ARBA" id="ARBA00023163"/>
    </source>
</evidence>
<accession>A0A1I0SAH9</accession>
<dbReference type="Gene3D" id="1.10.10.60">
    <property type="entry name" value="Homeodomain-like"/>
    <property type="match status" value="1"/>
</dbReference>
<dbReference type="PANTHER" id="PTHR43280">
    <property type="entry name" value="ARAC-FAMILY TRANSCRIPTIONAL REGULATOR"/>
    <property type="match status" value="1"/>
</dbReference>
<protein>
    <submittedName>
        <fullName evidence="5">AraC-type DNA-binding protein</fullName>
    </submittedName>
</protein>
<dbReference type="SUPFAM" id="SSF46689">
    <property type="entry name" value="Homeodomain-like"/>
    <property type="match status" value="1"/>
</dbReference>
<evidence type="ECO:0000313" key="6">
    <source>
        <dbReference type="Proteomes" id="UP000199310"/>
    </source>
</evidence>
<proteinExistence type="predicted"/>
<dbReference type="InterPro" id="IPR037923">
    <property type="entry name" value="HTH-like"/>
</dbReference>
<keyword evidence="2 5" id="KW-0238">DNA-binding</keyword>
<feature type="domain" description="HTH araC/xylS-type" evidence="4">
    <location>
        <begin position="191"/>
        <end position="289"/>
    </location>
</feature>
<dbReference type="PROSITE" id="PS00041">
    <property type="entry name" value="HTH_ARAC_FAMILY_1"/>
    <property type="match status" value="1"/>
</dbReference>
<dbReference type="InterPro" id="IPR018060">
    <property type="entry name" value="HTH_AraC"/>
</dbReference>